<dbReference type="Gene3D" id="3.40.190.120">
    <property type="entry name" value="Osmoprotection protein (prox), domain 2"/>
    <property type="match status" value="1"/>
</dbReference>
<dbReference type="InterPro" id="IPR007210">
    <property type="entry name" value="ABC_Gly_betaine_transp_sub-bd"/>
</dbReference>
<dbReference type="SUPFAM" id="SSF53850">
    <property type="entry name" value="Periplasmic binding protein-like II"/>
    <property type="match status" value="1"/>
</dbReference>
<dbReference type="Pfam" id="PF04069">
    <property type="entry name" value="OpuAC"/>
    <property type="match status" value="1"/>
</dbReference>
<name>A0A8H1QWU7_9ACTN</name>
<dbReference type="PROSITE" id="PS51257">
    <property type="entry name" value="PROKAR_LIPOPROTEIN"/>
    <property type="match status" value="1"/>
</dbReference>
<dbReference type="GO" id="GO:0043190">
    <property type="term" value="C:ATP-binding cassette (ABC) transporter complex"/>
    <property type="evidence" value="ECO:0007669"/>
    <property type="project" value="InterPro"/>
</dbReference>
<gene>
    <name evidence="2" type="ORF">D8771_06585</name>
</gene>
<evidence type="ECO:0000313" key="2">
    <source>
        <dbReference type="EMBL" id="TGG86076.1"/>
    </source>
</evidence>
<comment type="caution">
    <text evidence="2">The sequence shown here is derived from an EMBL/GenBank/DDBJ whole genome shotgun (WGS) entry which is preliminary data.</text>
</comment>
<feature type="domain" description="ABC-type glycine betaine transport system substrate-binding" evidence="1">
    <location>
        <begin position="47"/>
        <end position="307"/>
    </location>
</feature>
<evidence type="ECO:0000313" key="3">
    <source>
        <dbReference type="Proteomes" id="UP000298111"/>
    </source>
</evidence>
<dbReference type="EMBL" id="RCIY01000040">
    <property type="protein sequence ID" value="TGG86076.1"/>
    <property type="molecule type" value="Genomic_DNA"/>
</dbReference>
<dbReference type="Proteomes" id="UP000298111">
    <property type="component" value="Unassembled WGS sequence"/>
</dbReference>
<accession>A0A8H1QWU7</accession>
<reference evidence="2 3" key="1">
    <citation type="submission" date="2018-10" db="EMBL/GenBank/DDBJ databases">
        <title>Isolation of pseudouridimycin from Streptomyces albus DSM 40763.</title>
        <authorList>
            <person name="Rosenqvist P."/>
            <person name="Metsae-Ketelae M."/>
            <person name="Virta P."/>
        </authorList>
    </citation>
    <scope>NUCLEOTIDE SEQUENCE [LARGE SCALE GENOMIC DNA]</scope>
    <source>
        <strain evidence="2 3">DSM 40763</strain>
    </source>
</reference>
<dbReference type="AlphaFoldDB" id="A0A8H1QWU7"/>
<dbReference type="CDD" id="cd13528">
    <property type="entry name" value="PBP2_osmoprotectants"/>
    <property type="match status" value="1"/>
</dbReference>
<protein>
    <recommendedName>
        <fullName evidence="1">ABC-type glycine betaine transport system substrate-binding domain-containing protein</fullName>
    </recommendedName>
</protein>
<dbReference type="GO" id="GO:0022857">
    <property type="term" value="F:transmembrane transporter activity"/>
    <property type="evidence" value="ECO:0007669"/>
    <property type="project" value="InterPro"/>
</dbReference>
<organism evidence="2 3">
    <name type="scientific">Streptomyces albus</name>
    <dbReference type="NCBI Taxonomy" id="1888"/>
    <lineage>
        <taxon>Bacteria</taxon>
        <taxon>Bacillati</taxon>
        <taxon>Actinomycetota</taxon>
        <taxon>Actinomycetes</taxon>
        <taxon>Kitasatosporales</taxon>
        <taxon>Streptomycetaceae</taxon>
        <taxon>Streptomyces</taxon>
    </lineage>
</organism>
<proteinExistence type="predicted"/>
<evidence type="ECO:0000259" key="1">
    <source>
        <dbReference type="Pfam" id="PF04069"/>
    </source>
</evidence>
<dbReference type="Gene3D" id="3.40.190.10">
    <property type="entry name" value="Periplasmic binding protein-like II"/>
    <property type="match status" value="1"/>
</dbReference>
<sequence>MVLHRPPGPGVRAGARQRAWAGLLALVCLAALTGCGGAASATGVRPTVVIGAKQFTEQWIIGEMYKQALTKAGYDVELKNNIGSTEIIDGALTSGQIDLYPEYTGVILQVLARDESIPHSARDTFVKAKAFQEKRGLTMLEPTPFQNKNAVAVKPAFAKKYGLRTIGDLEKAGHVRFAEYPDNISGALGYTELVKKYGLTDTKVRSLNIGLQYKALDHGDVEAADVFTTDPQLARGNYTLLEDDKGFYGFQNVAPVVHKDVLEEQGPKFAETLDKVDALLTEKAVQQLNRAVDTVRLTPAEVAGKFLVANGLL</sequence>